<evidence type="ECO:0000313" key="2">
    <source>
        <dbReference type="EMBL" id="TXK37790.1"/>
    </source>
</evidence>
<dbReference type="RefSeq" id="WP_147922528.1">
    <property type="nucleotide sequence ID" value="NZ_VRTY01000056.1"/>
</dbReference>
<gene>
    <name evidence="2" type="ORF">FVR03_14755</name>
</gene>
<proteinExistence type="predicted"/>
<keyword evidence="1" id="KW-0732">Signal</keyword>
<keyword evidence="3" id="KW-1185">Reference proteome</keyword>
<organism evidence="2 3">
    <name type="scientific">Pontibacter qinzhouensis</name>
    <dbReference type="NCBI Taxonomy" id="2603253"/>
    <lineage>
        <taxon>Bacteria</taxon>
        <taxon>Pseudomonadati</taxon>
        <taxon>Bacteroidota</taxon>
        <taxon>Cytophagia</taxon>
        <taxon>Cytophagales</taxon>
        <taxon>Hymenobacteraceae</taxon>
        <taxon>Pontibacter</taxon>
    </lineage>
</organism>
<feature type="chain" id="PRO_5022787171" evidence="1">
    <location>
        <begin position="32"/>
        <end position="110"/>
    </location>
</feature>
<dbReference type="AlphaFoldDB" id="A0A5C8JHI6"/>
<sequence>MDKTCVNVKGYKVKPIIGLLLLLLVQSAAMAQISHSPSAFQQSEERAAAAKQKEEVENIYQHTHLNVRSPGTKKEETSRQKVIRTEKRKLRFNKKGKAVKRRHDYSLQNQ</sequence>
<name>A0A5C8JHI6_9BACT</name>
<dbReference type="Proteomes" id="UP000321926">
    <property type="component" value="Unassembled WGS sequence"/>
</dbReference>
<accession>A0A5C8JHI6</accession>
<dbReference type="EMBL" id="VRTY01000056">
    <property type="protein sequence ID" value="TXK37790.1"/>
    <property type="molecule type" value="Genomic_DNA"/>
</dbReference>
<feature type="signal peptide" evidence="1">
    <location>
        <begin position="1"/>
        <end position="31"/>
    </location>
</feature>
<protein>
    <submittedName>
        <fullName evidence="2">Uncharacterized protein</fullName>
    </submittedName>
</protein>
<reference evidence="2 3" key="1">
    <citation type="submission" date="2019-08" db="EMBL/GenBank/DDBJ databases">
        <authorList>
            <person name="Shi S."/>
        </authorList>
    </citation>
    <scope>NUCLEOTIDE SEQUENCE [LARGE SCALE GENOMIC DNA]</scope>
    <source>
        <strain evidence="2 3">GY10130</strain>
    </source>
</reference>
<evidence type="ECO:0000256" key="1">
    <source>
        <dbReference type="SAM" id="SignalP"/>
    </source>
</evidence>
<evidence type="ECO:0000313" key="3">
    <source>
        <dbReference type="Proteomes" id="UP000321926"/>
    </source>
</evidence>
<comment type="caution">
    <text evidence="2">The sequence shown here is derived from an EMBL/GenBank/DDBJ whole genome shotgun (WGS) entry which is preliminary data.</text>
</comment>